<comment type="caution">
    <text evidence="2">The sequence shown here is derived from an EMBL/GenBank/DDBJ whole genome shotgun (WGS) entry which is preliminary data.</text>
</comment>
<dbReference type="PANTHER" id="PTHR46844">
    <property type="entry name" value="SLR5058 PROTEIN"/>
    <property type="match status" value="1"/>
</dbReference>
<dbReference type="InterPro" id="IPR027417">
    <property type="entry name" value="P-loop_NTPase"/>
</dbReference>
<dbReference type="Pfam" id="PF05729">
    <property type="entry name" value="NACHT"/>
    <property type="match status" value="1"/>
</dbReference>
<accession>X0U469</accession>
<dbReference type="Gene3D" id="3.40.50.300">
    <property type="entry name" value="P-loop containing nucleotide triphosphate hydrolases"/>
    <property type="match status" value="1"/>
</dbReference>
<sequence>DLSKNYEKRFVDSRLLTPVLVVLREYSSKKKQEGVSIIQFMESEVTSKYQLPKGAPLGAFEYLLNNGHLLVIFDGLDELLDPSYRREISADIESFCNLFPSVLVLVTSRIVGYEQAPLNPNRFETSRIEPFDNEQVSEYAEKWFANDPTLSRNKGKRHANSFLEESRIVSDLRSNPLMLALMCNLYRGAGFIPRNRPEVYKKCSEMLLERWDPSRGIWVHLPIPEPKFLLSHLAHWIYSDELLQSGVPENILTKEATKFLLSRRFETEEEAEKAAKEFIEFCRGRAWVFTDAGTTPEGISLKGEFRP</sequence>
<proteinExistence type="predicted"/>
<dbReference type="InterPro" id="IPR007111">
    <property type="entry name" value="NACHT_NTPase"/>
</dbReference>
<feature type="domain" description="NACHT" evidence="1">
    <location>
        <begin position="62"/>
        <end position="146"/>
    </location>
</feature>
<name>X0U469_9ZZZZ</name>
<feature type="non-terminal residue" evidence="2">
    <location>
        <position position="1"/>
    </location>
</feature>
<protein>
    <recommendedName>
        <fullName evidence="1">NACHT domain-containing protein</fullName>
    </recommendedName>
</protein>
<reference evidence="2" key="1">
    <citation type="journal article" date="2014" name="Front. Microbiol.">
        <title>High frequency of phylogenetically diverse reductive dehalogenase-homologous genes in deep subseafloor sedimentary metagenomes.</title>
        <authorList>
            <person name="Kawai M."/>
            <person name="Futagami T."/>
            <person name="Toyoda A."/>
            <person name="Takaki Y."/>
            <person name="Nishi S."/>
            <person name="Hori S."/>
            <person name="Arai W."/>
            <person name="Tsubouchi T."/>
            <person name="Morono Y."/>
            <person name="Uchiyama I."/>
            <person name="Ito T."/>
            <person name="Fujiyama A."/>
            <person name="Inagaki F."/>
            <person name="Takami H."/>
        </authorList>
    </citation>
    <scope>NUCLEOTIDE SEQUENCE</scope>
    <source>
        <strain evidence="2">Expedition CK06-06</strain>
    </source>
</reference>
<dbReference type="SUPFAM" id="SSF52540">
    <property type="entry name" value="P-loop containing nucleoside triphosphate hydrolases"/>
    <property type="match status" value="1"/>
</dbReference>
<dbReference type="EMBL" id="BARS01010489">
    <property type="protein sequence ID" value="GAF94141.1"/>
    <property type="molecule type" value="Genomic_DNA"/>
</dbReference>
<feature type="non-terminal residue" evidence="2">
    <location>
        <position position="307"/>
    </location>
</feature>
<dbReference type="PANTHER" id="PTHR46844:SF1">
    <property type="entry name" value="SLR5058 PROTEIN"/>
    <property type="match status" value="1"/>
</dbReference>
<dbReference type="AlphaFoldDB" id="X0U469"/>
<evidence type="ECO:0000259" key="1">
    <source>
        <dbReference type="Pfam" id="PF05729"/>
    </source>
</evidence>
<organism evidence="2">
    <name type="scientific">marine sediment metagenome</name>
    <dbReference type="NCBI Taxonomy" id="412755"/>
    <lineage>
        <taxon>unclassified sequences</taxon>
        <taxon>metagenomes</taxon>
        <taxon>ecological metagenomes</taxon>
    </lineage>
</organism>
<gene>
    <name evidence="2" type="ORF">S01H1_19422</name>
</gene>
<evidence type="ECO:0000313" key="2">
    <source>
        <dbReference type="EMBL" id="GAF94141.1"/>
    </source>
</evidence>